<protein>
    <submittedName>
        <fullName evidence="2">Uncharacterized protein</fullName>
    </submittedName>
</protein>
<dbReference type="HOGENOM" id="CLU_875577_0_0_1"/>
<feature type="chain" id="PRO_5004249881" evidence="1">
    <location>
        <begin position="24"/>
        <end position="318"/>
    </location>
</feature>
<dbReference type="GO" id="GO:0031012">
    <property type="term" value="C:extracellular matrix"/>
    <property type="evidence" value="ECO:0000318"/>
    <property type="project" value="GO_Central"/>
</dbReference>
<comment type="caution">
    <text evidence="2">The sequence shown here is derived from an EMBL/GenBank/DDBJ whole genome shotgun (WGS) entry which is preliminary data.</text>
</comment>
<dbReference type="PANTHER" id="PTHR31797">
    <property type="entry name" value="EXTRACELLULAR MATRIX PROTEIN A-RELATED"/>
    <property type="match status" value="1"/>
</dbReference>
<dbReference type="RefSeq" id="XP_639350.1">
    <property type="nucleotide sequence ID" value="XM_634258.1"/>
</dbReference>
<organism evidence="2 3">
    <name type="scientific">Dictyostelium discoideum</name>
    <name type="common">Social amoeba</name>
    <dbReference type="NCBI Taxonomy" id="44689"/>
    <lineage>
        <taxon>Eukaryota</taxon>
        <taxon>Amoebozoa</taxon>
        <taxon>Evosea</taxon>
        <taxon>Eumycetozoa</taxon>
        <taxon>Dictyostelia</taxon>
        <taxon>Dictyosteliales</taxon>
        <taxon>Dictyosteliaceae</taxon>
        <taxon>Dictyostelium</taxon>
    </lineage>
</organism>
<dbReference type="InterPro" id="IPR052846">
    <property type="entry name" value="ECM-enzyme_regulator"/>
</dbReference>
<evidence type="ECO:0000313" key="3">
    <source>
        <dbReference type="Proteomes" id="UP000002195"/>
    </source>
</evidence>
<sequence length="318" mass="33674">MKYYNLLLFLLFLIFNLVTIGLGGTNACTPSSCPEYKCFNSTCNGSQCSYKSYQCPAISNDLCTRGLCNTTTGLCNYLPVECPPANKCSTSIGCNKATGFCQYRSLPCPPSSDPCSQAVGCDETSGNCTYQKITCPNHSNPCMKSMGCIASLGGRCQYQSINCTSSDLCSVGKCNNQTGSCEFSPVVCPKHSNPCMKSLGCNSTIGGKCQYQSIDCTSTDPCSIGKCNNQTGSCEFSPVVCPTHSNPCMKSIGCNSSIGKCQYQSTNCTSTDLCSVGKCNNQTGSCEFSPVVCQDPPPCYKSMGCVNGRCGYVNTGDC</sequence>
<dbReference type="EMBL" id="AAFI02000047">
    <property type="protein sequence ID" value="EAL65996.1"/>
    <property type="molecule type" value="Genomic_DNA"/>
</dbReference>
<feature type="signal peptide" evidence="1">
    <location>
        <begin position="1"/>
        <end position="23"/>
    </location>
</feature>
<dbReference type="OMA" id="GSCEFSP"/>
<keyword evidence="3" id="KW-1185">Reference proteome</keyword>
<dbReference type="GO" id="GO:0099120">
    <property type="term" value="P:socially cooperative development"/>
    <property type="evidence" value="ECO:0000318"/>
    <property type="project" value="GO_Central"/>
</dbReference>
<gene>
    <name evidence="2" type="ORF">DDB_G0282833</name>
</gene>
<dbReference type="AlphaFoldDB" id="Q54RY7"/>
<proteinExistence type="predicted"/>
<evidence type="ECO:0000313" key="2">
    <source>
        <dbReference type="EMBL" id="EAL65996.1"/>
    </source>
</evidence>
<dbReference type="GO" id="GO:0005576">
    <property type="term" value="C:extracellular region"/>
    <property type="evidence" value="ECO:0000318"/>
    <property type="project" value="GO_Central"/>
</dbReference>
<dbReference type="GeneID" id="8623791"/>
<dbReference type="InParanoid" id="Q54RY7"/>
<reference evidence="2 3" key="1">
    <citation type="journal article" date="2005" name="Nature">
        <title>The genome of the social amoeba Dictyostelium discoideum.</title>
        <authorList>
            <consortium name="The Dictyostelium discoideum Sequencing Consortium"/>
            <person name="Eichinger L."/>
            <person name="Pachebat J.A."/>
            <person name="Glockner G."/>
            <person name="Rajandream M.A."/>
            <person name="Sucgang R."/>
            <person name="Berriman M."/>
            <person name="Song J."/>
            <person name="Olsen R."/>
            <person name="Szafranski K."/>
            <person name="Xu Q."/>
            <person name="Tunggal B."/>
            <person name="Kummerfeld S."/>
            <person name="Madera M."/>
            <person name="Konfortov B.A."/>
            <person name="Rivero F."/>
            <person name="Bankier A.T."/>
            <person name="Lehmann R."/>
            <person name="Hamlin N."/>
            <person name="Davies R."/>
            <person name="Gaudet P."/>
            <person name="Fey P."/>
            <person name="Pilcher K."/>
            <person name="Chen G."/>
            <person name="Saunders D."/>
            <person name="Sodergren E."/>
            <person name="Davis P."/>
            <person name="Kerhornou A."/>
            <person name="Nie X."/>
            <person name="Hall N."/>
            <person name="Anjard C."/>
            <person name="Hemphill L."/>
            <person name="Bason N."/>
            <person name="Farbrother P."/>
            <person name="Desany B."/>
            <person name="Just E."/>
            <person name="Morio T."/>
            <person name="Rost R."/>
            <person name="Churcher C."/>
            <person name="Cooper J."/>
            <person name="Haydock S."/>
            <person name="van Driessche N."/>
            <person name="Cronin A."/>
            <person name="Goodhead I."/>
            <person name="Muzny D."/>
            <person name="Mourier T."/>
            <person name="Pain A."/>
            <person name="Lu M."/>
            <person name="Harper D."/>
            <person name="Lindsay R."/>
            <person name="Hauser H."/>
            <person name="James K."/>
            <person name="Quiles M."/>
            <person name="Madan Babu M."/>
            <person name="Saito T."/>
            <person name="Buchrieser C."/>
            <person name="Wardroper A."/>
            <person name="Felder M."/>
            <person name="Thangavelu M."/>
            <person name="Johnson D."/>
            <person name="Knights A."/>
            <person name="Loulseged H."/>
            <person name="Mungall K."/>
            <person name="Oliver K."/>
            <person name="Price C."/>
            <person name="Quail M.A."/>
            <person name="Urushihara H."/>
            <person name="Hernandez J."/>
            <person name="Rabbinowitsch E."/>
            <person name="Steffen D."/>
            <person name="Sanders M."/>
            <person name="Ma J."/>
            <person name="Kohara Y."/>
            <person name="Sharp S."/>
            <person name="Simmonds M."/>
            <person name="Spiegler S."/>
            <person name="Tivey A."/>
            <person name="Sugano S."/>
            <person name="White B."/>
            <person name="Walker D."/>
            <person name="Woodward J."/>
            <person name="Winckler T."/>
            <person name="Tanaka Y."/>
            <person name="Shaulsky G."/>
            <person name="Schleicher M."/>
            <person name="Weinstock G."/>
            <person name="Rosenthal A."/>
            <person name="Cox E.C."/>
            <person name="Chisholm R.L."/>
            <person name="Gibbs R."/>
            <person name="Loomis W.F."/>
            <person name="Platzer M."/>
            <person name="Kay R.R."/>
            <person name="Williams J."/>
            <person name="Dear P.H."/>
            <person name="Noegel A.A."/>
            <person name="Barrell B."/>
            <person name="Kuspa A."/>
        </authorList>
    </citation>
    <scope>NUCLEOTIDE SEQUENCE [LARGE SCALE GENOMIC DNA]</scope>
    <source>
        <strain evidence="2 3">AX4</strain>
    </source>
</reference>
<name>Q54RY7_DICDI</name>
<dbReference type="PhylomeDB" id="Q54RY7"/>
<accession>Q54RY7</accession>
<keyword evidence="1" id="KW-0732">Signal</keyword>
<dbReference type="PaxDb" id="44689-DDB0204978"/>
<dbReference type="dictyBase" id="DDB_G0282833"/>
<dbReference type="PANTHER" id="PTHR31797:SF3">
    <property type="entry name" value="EXTRACELLULAR MATRIX PROTEIN-RELATED"/>
    <property type="match status" value="1"/>
</dbReference>
<dbReference type="Proteomes" id="UP000002195">
    <property type="component" value="Unassembled WGS sequence"/>
</dbReference>
<evidence type="ECO:0000256" key="1">
    <source>
        <dbReference type="SAM" id="SignalP"/>
    </source>
</evidence>
<dbReference type="VEuPathDB" id="AmoebaDB:DDB_G0282833"/>
<dbReference type="KEGG" id="ddi:DDB_G0282833"/>